<evidence type="ECO:0000313" key="4">
    <source>
        <dbReference type="EMBL" id="KAH0537759.1"/>
    </source>
</evidence>
<gene>
    <name evidence="4" type="ORF">FGG08_005507</name>
</gene>
<evidence type="ECO:0000256" key="1">
    <source>
        <dbReference type="ARBA" id="ARBA00022801"/>
    </source>
</evidence>
<dbReference type="GO" id="GO:0047499">
    <property type="term" value="F:calcium-independent phospholipase A2 activity"/>
    <property type="evidence" value="ECO:0007669"/>
    <property type="project" value="TreeGrafter"/>
</dbReference>
<comment type="caution">
    <text evidence="4">The sequence shown here is derived from an EMBL/GenBank/DDBJ whole genome shotgun (WGS) entry which is preliminary data.</text>
</comment>
<feature type="compositionally biased region" description="Low complexity" evidence="3">
    <location>
        <begin position="296"/>
        <end position="305"/>
    </location>
</feature>
<dbReference type="GO" id="GO:0019369">
    <property type="term" value="P:arachidonate metabolic process"/>
    <property type="evidence" value="ECO:0007669"/>
    <property type="project" value="TreeGrafter"/>
</dbReference>
<dbReference type="AlphaFoldDB" id="A0A9P8I5C4"/>
<keyword evidence="1" id="KW-0378">Hydrolase</keyword>
<dbReference type="Gene3D" id="3.40.1090.10">
    <property type="entry name" value="Cytosolic phospholipase A2 catalytic domain"/>
    <property type="match status" value="1"/>
</dbReference>
<keyword evidence="5" id="KW-1185">Reference proteome</keyword>
<feature type="compositionally biased region" description="Polar residues" evidence="3">
    <location>
        <begin position="330"/>
        <end position="356"/>
    </location>
</feature>
<organism evidence="4 5">
    <name type="scientific">Glutinoglossum americanum</name>
    <dbReference type="NCBI Taxonomy" id="1670608"/>
    <lineage>
        <taxon>Eukaryota</taxon>
        <taxon>Fungi</taxon>
        <taxon>Dikarya</taxon>
        <taxon>Ascomycota</taxon>
        <taxon>Pezizomycotina</taxon>
        <taxon>Geoglossomycetes</taxon>
        <taxon>Geoglossales</taxon>
        <taxon>Geoglossaceae</taxon>
        <taxon>Glutinoglossum</taxon>
    </lineage>
</organism>
<feature type="region of interest" description="Disordered" evidence="3">
    <location>
        <begin position="271"/>
        <end position="362"/>
    </location>
</feature>
<sequence length="453" mass="50011">MDYRPAQRPLNILTIDGGGYQGISILLILGNLMKEIAEERGLDCQTLRPCDVFDVICGVGTGGWIALLLGRFMLNVSECHFEYCNIAKAIIRPDTARERFSRRVHHSVYDMKRLNAYVRHLMRKYKTGPYLLATSESDVRCKKTFVVASQEANKDIGPCLFRTYHDKSEDSGMNPNPSTTLISDAFSATSAKRGFLYPCRLESGGGTSVKFGDKAFPNCLTNATVIALDEAIRVYGEGVEFSTVINIGPGLPPVEDLDKIHSMVTKRFSWGSTSSKRSKSSKSSQSSNDSKDSKGSKSSKSSGGSIAASLRKILDLQRRQSGDEEKIKGETSTSEQSSPSDGTASCTSPPKRQYSPQPSPPIHNRHYFLCCTPKPNPTDLHRQLEAKRFADREEISNRINGIYVRLGPENAPKDIVINDVVGMAPEGAQKMALEYLEVEEVRERIAGLAKRIL</sequence>
<dbReference type="GO" id="GO:0016042">
    <property type="term" value="P:lipid catabolic process"/>
    <property type="evidence" value="ECO:0007669"/>
    <property type="project" value="UniProtKB-KW"/>
</dbReference>
<dbReference type="PANTHER" id="PTHR24185:SF1">
    <property type="entry name" value="CALCIUM-INDEPENDENT PHOSPHOLIPASE A2-GAMMA"/>
    <property type="match status" value="1"/>
</dbReference>
<protein>
    <recommendedName>
        <fullName evidence="6">PNPLA domain-containing protein</fullName>
    </recommendedName>
</protein>
<dbReference type="InterPro" id="IPR016035">
    <property type="entry name" value="Acyl_Trfase/lysoPLipase"/>
</dbReference>
<evidence type="ECO:0000313" key="5">
    <source>
        <dbReference type="Proteomes" id="UP000698800"/>
    </source>
</evidence>
<evidence type="ECO:0000256" key="2">
    <source>
        <dbReference type="ARBA" id="ARBA00022963"/>
    </source>
</evidence>
<reference evidence="4" key="1">
    <citation type="submission" date="2021-03" db="EMBL/GenBank/DDBJ databases">
        <title>Comparative genomics and phylogenomic investigation of the class Geoglossomycetes provide insights into ecological specialization and systematics.</title>
        <authorList>
            <person name="Melie T."/>
            <person name="Pirro S."/>
            <person name="Miller A.N."/>
            <person name="Quandt A."/>
        </authorList>
    </citation>
    <scope>NUCLEOTIDE SEQUENCE</scope>
    <source>
        <strain evidence="4">GBOQ0MN5Z8</strain>
    </source>
</reference>
<dbReference type="Proteomes" id="UP000698800">
    <property type="component" value="Unassembled WGS sequence"/>
</dbReference>
<dbReference type="OrthoDB" id="1658288at2759"/>
<keyword evidence="2" id="KW-0443">Lipid metabolism</keyword>
<feature type="compositionally biased region" description="Basic and acidic residues" evidence="3">
    <location>
        <begin position="312"/>
        <end position="329"/>
    </location>
</feature>
<evidence type="ECO:0000256" key="3">
    <source>
        <dbReference type="SAM" id="MobiDB-lite"/>
    </source>
</evidence>
<dbReference type="EMBL" id="JAGHQL010000132">
    <property type="protein sequence ID" value="KAH0537759.1"/>
    <property type="molecule type" value="Genomic_DNA"/>
</dbReference>
<name>A0A9P8I5C4_9PEZI</name>
<evidence type="ECO:0008006" key="6">
    <source>
        <dbReference type="Google" id="ProtNLM"/>
    </source>
</evidence>
<keyword evidence="2" id="KW-0442">Lipid degradation</keyword>
<dbReference type="PANTHER" id="PTHR24185">
    <property type="entry name" value="CALCIUM-INDEPENDENT PHOSPHOLIPASE A2-GAMMA"/>
    <property type="match status" value="1"/>
</dbReference>
<dbReference type="GO" id="GO:0016020">
    <property type="term" value="C:membrane"/>
    <property type="evidence" value="ECO:0007669"/>
    <property type="project" value="TreeGrafter"/>
</dbReference>
<accession>A0A9P8I5C4</accession>
<proteinExistence type="predicted"/>
<dbReference type="SUPFAM" id="SSF52151">
    <property type="entry name" value="FabD/lysophospholipase-like"/>
    <property type="match status" value="1"/>
</dbReference>
<feature type="compositionally biased region" description="Low complexity" evidence="3">
    <location>
        <begin position="271"/>
        <end position="288"/>
    </location>
</feature>